<keyword evidence="8" id="KW-1003">Cell membrane</keyword>
<proteinExistence type="inferred from homology"/>
<evidence type="ECO:0000256" key="12">
    <source>
        <dbReference type="ARBA" id="ARBA00023098"/>
    </source>
</evidence>
<keyword evidence="13" id="KW-0472">Membrane</keyword>
<feature type="domain" description="Phospholipid/glycerol acyltransferase" evidence="19">
    <location>
        <begin position="66"/>
        <end position="180"/>
    </location>
</feature>
<comment type="pathway">
    <text evidence="3">Phospholipid metabolism; CDP-diacylglycerol biosynthesis; CDP-diacylglycerol from sn-glycerol 3-phosphate: step 2/3.</text>
</comment>
<protein>
    <recommendedName>
        <fullName evidence="7 18">1-acyl-sn-glycerol-3-phosphate acyltransferase</fullName>
        <ecNumber evidence="6 18">2.3.1.51</ecNumber>
    </recommendedName>
</protein>
<dbReference type="OrthoDB" id="9809618at2"/>
<comment type="pathway">
    <text evidence="4">Lipid metabolism.</text>
</comment>
<comment type="domain">
    <text evidence="18">The HXXXXD motif is essential for acyltransferase activity and may constitute the binding site for the phosphate moiety of the glycerol-3-phosphate.</text>
</comment>
<evidence type="ECO:0000256" key="17">
    <source>
        <dbReference type="ARBA" id="ARBA00037183"/>
    </source>
</evidence>
<evidence type="ECO:0000256" key="7">
    <source>
        <dbReference type="ARBA" id="ARBA00016139"/>
    </source>
</evidence>
<evidence type="ECO:0000256" key="8">
    <source>
        <dbReference type="ARBA" id="ARBA00022475"/>
    </source>
</evidence>
<evidence type="ECO:0000256" key="1">
    <source>
        <dbReference type="ARBA" id="ARBA00001141"/>
    </source>
</evidence>
<dbReference type="PANTHER" id="PTHR10434:SF59">
    <property type="entry name" value="1-ACYL-SN-GLYCEROL-3-PHOSPHATE ACYLTRANSFERASE"/>
    <property type="match status" value="1"/>
</dbReference>
<evidence type="ECO:0000313" key="21">
    <source>
        <dbReference type="Proteomes" id="UP000182517"/>
    </source>
</evidence>
<name>A0A1L3GP91_9BACT</name>
<dbReference type="UniPathway" id="UPA00557">
    <property type="reaction ID" value="UER00613"/>
</dbReference>
<dbReference type="SUPFAM" id="SSF69593">
    <property type="entry name" value="Glycerol-3-phosphate (1)-acyltransferase"/>
    <property type="match status" value="1"/>
</dbReference>
<evidence type="ECO:0000256" key="9">
    <source>
        <dbReference type="ARBA" id="ARBA00022516"/>
    </source>
</evidence>
<keyword evidence="12 18" id="KW-0443">Lipid metabolism</keyword>
<evidence type="ECO:0000313" key="20">
    <source>
        <dbReference type="EMBL" id="APG27749.1"/>
    </source>
</evidence>
<dbReference type="Pfam" id="PF01553">
    <property type="entry name" value="Acyltransferase"/>
    <property type="match status" value="1"/>
</dbReference>
<dbReference type="GO" id="GO:0003841">
    <property type="term" value="F:1-acylglycerol-3-phosphate O-acyltransferase activity"/>
    <property type="evidence" value="ECO:0007669"/>
    <property type="project" value="UniProtKB-UniRule"/>
</dbReference>
<keyword evidence="11 18" id="KW-0808">Transferase</keyword>
<evidence type="ECO:0000256" key="2">
    <source>
        <dbReference type="ARBA" id="ARBA00004417"/>
    </source>
</evidence>
<comment type="subcellular location">
    <subcellularLocation>
        <location evidence="2">Cell inner membrane</location>
        <topology evidence="2">Peripheral membrane protein</topology>
    </subcellularLocation>
</comment>
<accession>A0A1L3GP91</accession>
<dbReference type="RefSeq" id="WP_072283716.1">
    <property type="nucleotide sequence ID" value="NZ_CP015519.1"/>
</dbReference>
<evidence type="ECO:0000256" key="5">
    <source>
        <dbReference type="ARBA" id="ARBA00008655"/>
    </source>
</evidence>
<evidence type="ECO:0000256" key="13">
    <source>
        <dbReference type="ARBA" id="ARBA00023136"/>
    </source>
</evidence>
<evidence type="ECO:0000256" key="16">
    <source>
        <dbReference type="ARBA" id="ARBA00023315"/>
    </source>
</evidence>
<evidence type="ECO:0000256" key="15">
    <source>
        <dbReference type="ARBA" id="ARBA00023264"/>
    </source>
</evidence>
<dbReference type="PANTHER" id="PTHR10434">
    <property type="entry name" value="1-ACYL-SN-GLYCEROL-3-PHOSPHATE ACYLTRANSFERASE"/>
    <property type="match status" value="1"/>
</dbReference>
<dbReference type="GO" id="GO:0006654">
    <property type="term" value="P:phosphatidic acid biosynthetic process"/>
    <property type="evidence" value="ECO:0007669"/>
    <property type="project" value="TreeGrafter"/>
</dbReference>
<comment type="function">
    <text evidence="17">Converts lysophosphatidic acid (LPA) into phosphatidic acid by incorporating acyl moiety at the 2 position.</text>
</comment>
<reference evidence="20 21" key="1">
    <citation type="journal article" date="2017" name="Genome Announc.">
        <title>Complete Genome Sequences of Two Acetylene-Fermenting Pelobacter acetylenicus Strains.</title>
        <authorList>
            <person name="Sutton J.M."/>
            <person name="Baesman S.M."/>
            <person name="Fierst J.L."/>
            <person name="Poret-Peterson A.T."/>
            <person name="Oremland R.S."/>
            <person name="Dunlap D.S."/>
            <person name="Akob D.M."/>
        </authorList>
    </citation>
    <scope>NUCLEOTIDE SEQUENCE [LARGE SCALE GENOMIC DNA]</scope>
    <source>
        <strain evidence="20 21">SFB93</strain>
    </source>
</reference>
<dbReference type="STRING" id="1842532.A7E78_07805"/>
<keyword evidence="16 18" id="KW-0012">Acyltransferase</keyword>
<dbReference type="CDD" id="cd07989">
    <property type="entry name" value="LPLAT_AGPAT-like"/>
    <property type="match status" value="1"/>
</dbReference>
<dbReference type="InterPro" id="IPR002123">
    <property type="entry name" value="Plipid/glycerol_acylTrfase"/>
</dbReference>
<dbReference type="EC" id="2.3.1.51" evidence="6 18"/>
<evidence type="ECO:0000256" key="10">
    <source>
        <dbReference type="ARBA" id="ARBA00022519"/>
    </source>
</evidence>
<comment type="catalytic activity">
    <reaction evidence="1 18">
        <text>a 1-acyl-sn-glycero-3-phosphate + an acyl-CoA = a 1,2-diacyl-sn-glycero-3-phosphate + CoA</text>
        <dbReference type="Rhea" id="RHEA:19709"/>
        <dbReference type="ChEBI" id="CHEBI:57287"/>
        <dbReference type="ChEBI" id="CHEBI:57970"/>
        <dbReference type="ChEBI" id="CHEBI:58342"/>
        <dbReference type="ChEBI" id="CHEBI:58608"/>
        <dbReference type="EC" id="2.3.1.51"/>
    </reaction>
</comment>
<comment type="similarity">
    <text evidence="5 18">Belongs to the 1-acyl-sn-glycerol-3-phosphate acyltransferase family.</text>
</comment>
<keyword evidence="10" id="KW-0997">Cell inner membrane</keyword>
<evidence type="ECO:0000256" key="18">
    <source>
        <dbReference type="RuleBase" id="RU361267"/>
    </source>
</evidence>
<evidence type="ECO:0000256" key="6">
    <source>
        <dbReference type="ARBA" id="ARBA00013211"/>
    </source>
</evidence>
<dbReference type="EMBL" id="CP015519">
    <property type="protein sequence ID" value="APG27749.1"/>
    <property type="molecule type" value="Genomic_DNA"/>
</dbReference>
<evidence type="ECO:0000256" key="11">
    <source>
        <dbReference type="ARBA" id="ARBA00022679"/>
    </source>
</evidence>
<evidence type="ECO:0000256" key="14">
    <source>
        <dbReference type="ARBA" id="ARBA00023209"/>
    </source>
</evidence>
<keyword evidence="15 18" id="KW-1208">Phospholipid metabolism</keyword>
<keyword evidence="21" id="KW-1185">Reference proteome</keyword>
<dbReference type="GO" id="GO:0016024">
    <property type="term" value="P:CDP-diacylglycerol biosynthetic process"/>
    <property type="evidence" value="ECO:0007669"/>
    <property type="project" value="UniProtKB-UniPathway"/>
</dbReference>
<dbReference type="SMART" id="SM00563">
    <property type="entry name" value="PlsC"/>
    <property type="match status" value="1"/>
</dbReference>
<dbReference type="AlphaFoldDB" id="A0A1L3GP91"/>
<dbReference type="Proteomes" id="UP000182517">
    <property type="component" value="Chromosome"/>
</dbReference>
<dbReference type="KEGG" id="pef:A7E78_07805"/>
<gene>
    <name evidence="20" type="ORF">A7E78_07805</name>
</gene>
<organism evidence="20 21">
    <name type="scientific">Syntrophotalea acetylenivorans</name>
    <dbReference type="NCBI Taxonomy" id="1842532"/>
    <lineage>
        <taxon>Bacteria</taxon>
        <taxon>Pseudomonadati</taxon>
        <taxon>Thermodesulfobacteriota</taxon>
        <taxon>Desulfuromonadia</taxon>
        <taxon>Desulfuromonadales</taxon>
        <taxon>Syntrophotaleaceae</taxon>
        <taxon>Syntrophotalea</taxon>
    </lineage>
</organism>
<evidence type="ECO:0000256" key="3">
    <source>
        <dbReference type="ARBA" id="ARBA00004728"/>
    </source>
</evidence>
<evidence type="ECO:0000259" key="19">
    <source>
        <dbReference type="SMART" id="SM00563"/>
    </source>
</evidence>
<keyword evidence="9 18" id="KW-0444">Lipid biosynthesis</keyword>
<dbReference type="GO" id="GO:0005886">
    <property type="term" value="C:plasma membrane"/>
    <property type="evidence" value="ECO:0007669"/>
    <property type="project" value="UniProtKB-SubCell"/>
</dbReference>
<keyword evidence="14 18" id="KW-0594">Phospholipid biosynthesis</keyword>
<sequence>MFRTLFFLLTFVPWTLFVIFTGVPLSLFGADYLHAYARIWGRVSLWLAGVRLTVTGREHLAHNGPVVYMANHVSNFDILALFAGVPDQFRWMAKIELFRIPLFGLAMRRAGAIPVDRSNRRNSVLSMREAVRRIAAGTSVIIFPEGTRSPDGTLQGFKTGSFTLALQAQVPVVPLAIIGSGEVMPKHSRWIRGGHIRLAIMPPVITSGREVAERTVLMEEVRQPIVDALKEAGQA</sequence>
<dbReference type="NCBIfam" id="TIGR00530">
    <property type="entry name" value="AGP_acyltrn"/>
    <property type="match status" value="1"/>
</dbReference>
<evidence type="ECO:0000256" key="4">
    <source>
        <dbReference type="ARBA" id="ARBA00005189"/>
    </source>
</evidence>
<dbReference type="InterPro" id="IPR004552">
    <property type="entry name" value="AGP_acyltrans"/>
</dbReference>